<gene>
    <name evidence="2" type="ORF">M407DRAFT_28151</name>
</gene>
<feature type="compositionally biased region" description="Acidic residues" evidence="1">
    <location>
        <begin position="248"/>
        <end position="265"/>
    </location>
</feature>
<evidence type="ECO:0000256" key="1">
    <source>
        <dbReference type="SAM" id="MobiDB-lite"/>
    </source>
</evidence>
<reference evidence="2 3" key="1">
    <citation type="submission" date="2014-04" db="EMBL/GenBank/DDBJ databases">
        <authorList>
            <consortium name="DOE Joint Genome Institute"/>
            <person name="Kuo A."/>
            <person name="Girlanda M."/>
            <person name="Perotto S."/>
            <person name="Kohler A."/>
            <person name="Nagy L.G."/>
            <person name="Floudas D."/>
            <person name="Copeland A."/>
            <person name="Barry K.W."/>
            <person name="Cichocki N."/>
            <person name="Veneault-Fourrey C."/>
            <person name="LaButti K."/>
            <person name="Lindquist E.A."/>
            <person name="Lipzen A."/>
            <person name="Lundell T."/>
            <person name="Morin E."/>
            <person name="Murat C."/>
            <person name="Sun H."/>
            <person name="Tunlid A."/>
            <person name="Henrissat B."/>
            <person name="Grigoriev I.V."/>
            <person name="Hibbett D.S."/>
            <person name="Martin F."/>
            <person name="Nordberg H.P."/>
            <person name="Cantor M.N."/>
            <person name="Hua S.X."/>
        </authorList>
    </citation>
    <scope>NUCLEOTIDE SEQUENCE [LARGE SCALE GENOMIC DNA]</scope>
    <source>
        <strain evidence="2 3">MUT 4182</strain>
    </source>
</reference>
<feature type="region of interest" description="Disordered" evidence="1">
    <location>
        <begin position="242"/>
        <end position="368"/>
    </location>
</feature>
<evidence type="ECO:0000313" key="3">
    <source>
        <dbReference type="Proteomes" id="UP000054248"/>
    </source>
</evidence>
<accession>A0A0C3QBC0</accession>
<protein>
    <submittedName>
        <fullName evidence="2">Uncharacterized protein</fullName>
    </submittedName>
</protein>
<feature type="compositionally biased region" description="Polar residues" evidence="1">
    <location>
        <begin position="337"/>
        <end position="346"/>
    </location>
</feature>
<dbReference type="HOGENOM" id="CLU_645893_0_0_1"/>
<sequence length="425" mass="46386">MVCLSWVSIQKAGYDHVAVRNPYALPPRGKHSPYTLLSTPHGYFSSPAFLPSLLHFYNSVASPRTAPPEGGVVVIVKLAHFGLAREINATPPTRIRLRSSSRSTRQVTTSYLLYLRFPSLPLILKSISSSAATSVPYNHSHHVPSLDHSLLKANLNIDLSVHRQHGQDQMLSPISPSASPGFIDYTGAGSCQPSPSLHPPQHTSLILIHASMTILSWMLRFLPDTLDHFSISNAIQTSSLDDVNGSLESEDDSLPPEASESDSSSEDGRPSATETLTPPEKEEGEYSSSEVDVVEDPTPINENGKRRRNTVKLRRRRFKNRAAATPAAPQLRHLRSTDQSLPTTFESVKAPHTKNSFVGPTHDSPLSDGLPDLNIQLPQGNGTIHPLIPHLQAKHGFSLRSIEPGERYVPSLTPSTLLLIAATLL</sequence>
<evidence type="ECO:0000313" key="2">
    <source>
        <dbReference type="EMBL" id="KIO22356.1"/>
    </source>
</evidence>
<dbReference type="EMBL" id="KN823112">
    <property type="protein sequence ID" value="KIO22356.1"/>
    <property type="molecule type" value="Genomic_DNA"/>
</dbReference>
<organism evidence="2 3">
    <name type="scientific">Tulasnella calospora MUT 4182</name>
    <dbReference type="NCBI Taxonomy" id="1051891"/>
    <lineage>
        <taxon>Eukaryota</taxon>
        <taxon>Fungi</taxon>
        <taxon>Dikarya</taxon>
        <taxon>Basidiomycota</taxon>
        <taxon>Agaricomycotina</taxon>
        <taxon>Agaricomycetes</taxon>
        <taxon>Cantharellales</taxon>
        <taxon>Tulasnellaceae</taxon>
        <taxon>Tulasnella</taxon>
    </lineage>
</organism>
<dbReference type="OrthoDB" id="10641064at2759"/>
<name>A0A0C3QBC0_9AGAM</name>
<proteinExistence type="predicted"/>
<dbReference type="Proteomes" id="UP000054248">
    <property type="component" value="Unassembled WGS sequence"/>
</dbReference>
<reference evidence="3" key="2">
    <citation type="submission" date="2015-01" db="EMBL/GenBank/DDBJ databases">
        <title>Evolutionary Origins and Diversification of the Mycorrhizal Mutualists.</title>
        <authorList>
            <consortium name="DOE Joint Genome Institute"/>
            <consortium name="Mycorrhizal Genomics Consortium"/>
            <person name="Kohler A."/>
            <person name="Kuo A."/>
            <person name="Nagy L.G."/>
            <person name="Floudas D."/>
            <person name="Copeland A."/>
            <person name="Barry K.W."/>
            <person name="Cichocki N."/>
            <person name="Veneault-Fourrey C."/>
            <person name="LaButti K."/>
            <person name="Lindquist E.A."/>
            <person name="Lipzen A."/>
            <person name="Lundell T."/>
            <person name="Morin E."/>
            <person name="Murat C."/>
            <person name="Riley R."/>
            <person name="Ohm R."/>
            <person name="Sun H."/>
            <person name="Tunlid A."/>
            <person name="Henrissat B."/>
            <person name="Grigoriev I.V."/>
            <person name="Hibbett D.S."/>
            <person name="Martin F."/>
        </authorList>
    </citation>
    <scope>NUCLEOTIDE SEQUENCE [LARGE SCALE GENOMIC DNA]</scope>
    <source>
        <strain evidence="3">MUT 4182</strain>
    </source>
</reference>
<dbReference type="AlphaFoldDB" id="A0A0C3QBC0"/>
<keyword evidence="3" id="KW-1185">Reference proteome</keyword>
<feature type="compositionally biased region" description="Basic residues" evidence="1">
    <location>
        <begin position="305"/>
        <end position="320"/>
    </location>
</feature>